<dbReference type="RefSeq" id="WP_315745887.1">
    <property type="nucleotide sequence ID" value="NZ_JAVYAA010000003.1"/>
</dbReference>
<feature type="chain" id="PRO_5042608365" description="Lipoprotein" evidence="1">
    <location>
        <begin position="21"/>
        <end position="224"/>
    </location>
</feature>
<accession>A0AAJ2N9E7</accession>
<dbReference type="PROSITE" id="PS51257">
    <property type="entry name" value="PROKAR_LIPOPROTEIN"/>
    <property type="match status" value="1"/>
</dbReference>
<gene>
    <name evidence="2" type="ORF">RQP50_15020</name>
</gene>
<keyword evidence="3" id="KW-1185">Reference proteome</keyword>
<name>A0AAJ2N9E7_9BACL</name>
<dbReference type="AlphaFoldDB" id="A0AAJ2N9E7"/>
<evidence type="ECO:0008006" key="4">
    <source>
        <dbReference type="Google" id="ProtNLM"/>
    </source>
</evidence>
<reference evidence="3" key="1">
    <citation type="submission" date="2023-09" db="EMBL/GenBank/DDBJ databases">
        <title>Paenibacillus sp. chi10 Genome sequencing and assembly.</title>
        <authorList>
            <person name="Kim I."/>
        </authorList>
    </citation>
    <scope>NUCLEOTIDE SEQUENCE [LARGE SCALE GENOMIC DNA]</scope>
    <source>
        <strain evidence="3">chi10</strain>
    </source>
</reference>
<sequence length="224" mass="25638">MKRVCLLLVLIFALSACNNAAGNIDEKNTPMEVNVKVAKNTENSTITKENALKSSLEFLAEDKNGLSVWDYKTAYEMCEGALSAYYKAIWNGTDINLNAFFDNKSLKQYMQKKVTSQHELFRKNKLTDNLVTDIDVGARKVELVGEDNPYFYFKLDTRVKKDVGSFAEPTEFLVQNLNGRLVITDWYSSGKDSYDSMVRGENQTIDNPDIWNNNEWVKKLEINR</sequence>
<protein>
    <recommendedName>
        <fullName evidence="4">Lipoprotein</fullName>
    </recommendedName>
</protein>
<feature type="signal peptide" evidence="1">
    <location>
        <begin position="1"/>
        <end position="20"/>
    </location>
</feature>
<dbReference type="EMBL" id="JAVYAA010000003">
    <property type="protein sequence ID" value="MDT8977549.1"/>
    <property type="molecule type" value="Genomic_DNA"/>
</dbReference>
<comment type="caution">
    <text evidence="2">The sequence shown here is derived from an EMBL/GenBank/DDBJ whole genome shotgun (WGS) entry which is preliminary data.</text>
</comment>
<organism evidence="2 3">
    <name type="scientific">Paenibacillus suaedae</name>
    <dbReference type="NCBI Taxonomy" id="3077233"/>
    <lineage>
        <taxon>Bacteria</taxon>
        <taxon>Bacillati</taxon>
        <taxon>Bacillota</taxon>
        <taxon>Bacilli</taxon>
        <taxon>Bacillales</taxon>
        <taxon>Paenibacillaceae</taxon>
        <taxon>Paenibacillus</taxon>
    </lineage>
</organism>
<keyword evidence="1" id="KW-0732">Signal</keyword>
<evidence type="ECO:0000256" key="1">
    <source>
        <dbReference type="SAM" id="SignalP"/>
    </source>
</evidence>
<evidence type="ECO:0000313" key="2">
    <source>
        <dbReference type="EMBL" id="MDT8977549.1"/>
    </source>
</evidence>
<dbReference type="Proteomes" id="UP001250538">
    <property type="component" value="Unassembled WGS sequence"/>
</dbReference>
<evidence type="ECO:0000313" key="3">
    <source>
        <dbReference type="Proteomes" id="UP001250538"/>
    </source>
</evidence>
<proteinExistence type="predicted"/>